<dbReference type="GO" id="GO:0047982">
    <property type="term" value="F:homocysteine desulfhydrase activity"/>
    <property type="evidence" value="ECO:0007669"/>
    <property type="project" value="UniProtKB-EC"/>
</dbReference>
<dbReference type="InterPro" id="IPR015422">
    <property type="entry name" value="PyrdxlP-dep_Trfase_small"/>
</dbReference>
<evidence type="ECO:0000256" key="9">
    <source>
        <dbReference type="ARBA" id="ARBA00048780"/>
    </source>
</evidence>
<evidence type="ECO:0000256" key="10">
    <source>
        <dbReference type="ARBA" id="ARBA00052699"/>
    </source>
</evidence>
<comment type="catalytic activity">
    <reaction evidence="9">
        <text>L-homocysteine + H2O = 2-oxobutanoate + hydrogen sulfide + NH4(+) + H(+)</text>
        <dbReference type="Rhea" id="RHEA:14501"/>
        <dbReference type="ChEBI" id="CHEBI:15377"/>
        <dbReference type="ChEBI" id="CHEBI:15378"/>
        <dbReference type="ChEBI" id="CHEBI:16763"/>
        <dbReference type="ChEBI" id="CHEBI:28938"/>
        <dbReference type="ChEBI" id="CHEBI:29919"/>
        <dbReference type="ChEBI" id="CHEBI:58199"/>
        <dbReference type="EC" id="4.4.1.2"/>
    </reaction>
    <physiologicalReaction direction="left-to-right" evidence="9">
        <dbReference type="Rhea" id="RHEA:14502"/>
    </physiologicalReaction>
</comment>
<dbReference type="RefSeq" id="WP_220204872.1">
    <property type="nucleotide sequence ID" value="NZ_BNJK01000001.1"/>
</dbReference>
<dbReference type="Pfam" id="PF01053">
    <property type="entry name" value="Cys_Met_Meta_PP"/>
    <property type="match status" value="1"/>
</dbReference>
<dbReference type="CDD" id="cd00614">
    <property type="entry name" value="CGS_like"/>
    <property type="match status" value="1"/>
</dbReference>
<evidence type="ECO:0000256" key="5">
    <source>
        <dbReference type="ARBA" id="ARBA00022898"/>
    </source>
</evidence>
<gene>
    <name evidence="13" type="ORF">KSF_041620</name>
</gene>
<dbReference type="PIRSF" id="PIRSF001434">
    <property type="entry name" value="CGS"/>
    <property type="match status" value="1"/>
</dbReference>
<evidence type="ECO:0000256" key="2">
    <source>
        <dbReference type="ARBA" id="ARBA00008667"/>
    </source>
</evidence>
<dbReference type="InterPro" id="IPR000277">
    <property type="entry name" value="Cys/Met-Metab_PyrdxlP-dep_enz"/>
</dbReference>
<evidence type="ECO:0000256" key="7">
    <source>
        <dbReference type="ARBA" id="ARBA00047175"/>
    </source>
</evidence>
<name>A0A8J3IM41_9CHLR</name>
<evidence type="ECO:0000256" key="11">
    <source>
        <dbReference type="PIRSR" id="PIRSR001434-2"/>
    </source>
</evidence>
<keyword evidence="14" id="KW-1185">Reference proteome</keyword>
<dbReference type="Proteomes" id="UP000597444">
    <property type="component" value="Unassembled WGS sequence"/>
</dbReference>
<evidence type="ECO:0000256" key="8">
    <source>
        <dbReference type="ARBA" id="ARBA00047199"/>
    </source>
</evidence>
<comment type="cofactor">
    <cofactor evidence="1 12">
        <name>pyridoxal 5'-phosphate</name>
        <dbReference type="ChEBI" id="CHEBI:597326"/>
    </cofactor>
</comment>
<dbReference type="EC" id="4.4.1.2" evidence="7"/>
<dbReference type="FunFam" id="3.90.1150.10:FF:000008">
    <property type="entry name" value="Cystathionine gamma-synthase"/>
    <property type="match status" value="1"/>
</dbReference>
<dbReference type="EMBL" id="BNJK01000001">
    <property type="protein sequence ID" value="GHO94114.1"/>
    <property type="molecule type" value="Genomic_DNA"/>
</dbReference>
<sequence length="394" mass="42872">MSEQKRDYGLQTRLIHDAHNANDTTAVSPPIFQTSTFLLRTPEEGAELAAEVAPGAYYTRYGSPNNKQVEILLAELEESEAALALGSGMAAITTAILANVQKGDHVVAQQTHYTATLSLLAETLPRYGVEVTQVDQRDTESFAHAIRPNTRIVYTETPTNPTMDLTDLRATAEIAHAAGALAITDNTFASAYNQHPLEFGYDLVTHSATKYLNGHADVTAGAIMGSRALIDTVWEYSRVHGPVLHPFESWLLRRGLQTYGLRMAVHNANALAVAQFLEQHSQVERVYYPGLPSHPQHALAKQQMPGGFGGMLSFEVKGGYQRAYEVVRHTEVCLLAVSLGGVETLITHPASMIHAHQSDEQRETAGISPGLLRLSVGVENVEDIIADLDSALNK</sequence>
<keyword evidence="6" id="KW-0456">Lyase</keyword>
<evidence type="ECO:0000256" key="4">
    <source>
        <dbReference type="ARBA" id="ARBA00019040"/>
    </source>
</evidence>
<comment type="catalytic activity">
    <reaction evidence="10">
        <text>L-methionine + H2O = methanethiol + 2-oxobutanoate + NH4(+)</text>
        <dbReference type="Rhea" id="RHEA:23800"/>
        <dbReference type="ChEBI" id="CHEBI:15377"/>
        <dbReference type="ChEBI" id="CHEBI:16007"/>
        <dbReference type="ChEBI" id="CHEBI:16763"/>
        <dbReference type="ChEBI" id="CHEBI:28938"/>
        <dbReference type="ChEBI" id="CHEBI:57844"/>
        <dbReference type="EC" id="4.4.1.11"/>
    </reaction>
    <physiologicalReaction direction="left-to-right" evidence="10">
        <dbReference type="Rhea" id="RHEA:23801"/>
    </physiologicalReaction>
</comment>
<evidence type="ECO:0000256" key="3">
    <source>
        <dbReference type="ARBA" id="ARBA00012222"/>
    </source>
</evidence>
<dbReference type="InterPro" id="IPR015424">
    <property type="entry name" value="PyrdxlP-dep_Trfase"/>
</dbReference>
<dbReference type="AlphaFoldDB" id="A0A8J3IM41"/>
<dbReference type="GO" id="GO:0019346">
    <property type="term" value="P:transsulfuration"/>
    <property type="evidence" value="ECO:0007669"/>
    <property type="project" value="InterPro"/>
</dbReference>
<evidence type="ECO:0000313" key="13">
    <source>
        <dbReference type="EMBL" id="GHO94114.1"/>
    </source>
</evidence>
<dbReference type="PANTHER" id="PTHR11808">
    <property type="entry name" value="TRANS-SULFURATION ENZYME FAMILY MEMBER"/>
    <property type="match status" value="1"/>
</dbReference>
<dbReference type="InterPro" id="IPR015421">
    <property type="entry name" value="PyrdxlP-dep_Trfase_major"/>
</dbReference>
<organism evidence="13 14">
    <name type="scientific">Reticulibacter mediterranei</name>
    <dbReference type="NCBI Taxonomy" id="2778369"/>
    <lineage>
        <taxon>Bacteria</taxon>
        <taxon>Bacillati</taxon>
        <taxon>Chloroflexota</taxon>
        <taxon>Ktedonobacteria</taxon>
        <taxon>Ktedonobacterales</taxon>
        <taxon>Reticulibacteraceae</taxon>
        <taxon>Reticulibacter</taxon>
    </lineage>
</organism>
<reference evidence="13" key="1">
    <citation type="submission" date="2020-10" db="EMBL/GenBank/DDBJ databases">
        <title>Taxonomic study of unclassified bacteria belonging to the class Ktedonobacteria.</title>
        <authorList>
            <person name="Yabe S."/>
            <person name="Wang C.M."/>
            <person name="Zheng Y."/>
            <person name="Sakai Y."/>
            <person name="Cavaletti L."/>
            <person name="Monciardini P."/>
            <person name="Donadio S."/>
        </authorList>
    </citation>
    <scope>NUCLEOTIDE SEQUENCE</scope>
    <source>
        <strain evidence="13">ID150040</strain>
    </source>
</reference>
<accession>A0A8J3IM41</accession>
<dbReference type="GO" id="GO:0005737">
    <property type="term" value="C:cytoplasm"/>
    <property type="evidence" value="ECO:0007669"/>
    <property type="project" value="TreeGrafter"/>
</dbReference>
<dbReference type="PANTHER" id="PTHR11808:SF80">
    <property type="entry name" value="CYSTATHIONINE GAMMA-LYASE"/>
    <property type="match status" value="1"/>
</dbReference>
<protein>
    <recommendedName>
        <fullName evidence="4">L-methionine gamma-lyase</fullName>
        <ecNumber evidence="3">4.4.1.11</ecNumber>
        <ecNumber evidence="7">4.4.1.2</ecNumber>
    </recommendedName>
    <alternativeName>
        <fullName evidence="8">Homocysteine desulfhydrase</fullName>
    </alternativeName>
</protein>
<dbReference type="GO" id="GO:0018826">
    <property type="term" value="F:methionine gamma-lyase activity"/>
    <property type="evidence" value="ECO:0007669"/>
    <property type="project" value="UniProtKB-EC"/>
</dbReference>
<evidence type="ECO:0000256" key="12">
    <source>
        <dbReference type="RuleBase" id="RU362118"/>
    </source>
</evidence>
<keyword evidence="5 11" id="KW-0663">Pyridoxal phosphate</keyword>
<evidence type="ECO:0000256" key="1">
    <source>
        <dbReference type="ARBA" id="ARBA00001933"/>
    </source>
</evidence>
<dbReference type="EC" id="4.4.1.11" evidence="3"/>
<proteinExistence type="inferred from homology"/>
<dbReference type="FunFam" id="3.40.640.10:FF:000046">
    <property type="entry name" value="Cystathionine gamma-lyase"/>
    <property type="match status" value="1"/>
</dbReference>
<dbReference type="Gene3D" id="3.40.640.10">
    <property type="entry name" value="Type I PLP-dependent aspartate aminotransferase-like (Major domain)"/>
    <property type="match status" value="1"/>
</dbReference>
<feature type="modified residue" description="N6-(pyridoxal phosphate)lysine" evidence="11">
    <location>
        <position position="210"/>
    </location>
</feature>
<dbReference type="SUPFAM" id="SSF53383">
    <property type="entry name" value="PLP-dependent transferases"/>
    <property type="match status" value="1"/>
</dbReference>
<dbReference type="Gene3D" id="3.90.1150.10">
    <property type="entry name" value="Aspartate Aminotransferase, domain 1"/>
    <property type="match status" value="1"/>
</dbReference>
<dbReference type="GO" id="GO:0030170">
    <property type="term" value="F:pyridoxal phosphate binding"/>
    <property type="evidence" value="ECO:0007669"/>
    <property type="project" value="InterPro"/>
</dbReference>
<evidence type="ECO:0000313" key="14">
    <source>
        <dbReference type="Proteomes" id="UP000597444"/>
    </source>
</evidence>
<evidence type="ECO:0000256" key="6">
    <source>
        <dbReference type="ARBA" id="ARBA00023239"/>
    </source>
</evidence>
<comment type="caution">
    <text evidence="13">The sequence shown here is derived from an EMBL/GenBank/DDBJ whole genome shotgun (WGS) entry which is preliminary data.</text>
</comment>
<comment type="similarity">
    <text evidence="2">Belongs to the trans-sulfuration enzymes family. L-methionine gamma-lyase subfamily.</text>
</comment>